<dbReference type="Gene3D" id="1.10.580.10">
    <property type="entry name" value="Citrate Synthase, domain 1"/>
    <property type="match status" value="1"/>
</dbReference>
<dbReference type="Pfam" id="PF00285">
    <property type="entry name" value="Citrate_synt"/>
    <property type="match status" value="1"/>
</dbReference>
<dbReference type="InterPro" id="IPR016142">
    <property type="entry name" value="Citrate_synth-like_lrg_a-sub"/>
</dbReference>
<evidence type="ECO:0000313" key="6">
    <source>
        <dbReference type="Proteomes" id="UP001237448"/>
    </source>
</evidence>
<dbReference type="InterPro" id="IPR036969">
    <property type="entry name" value="Citrate_synthase_sf"/>
</dbReference>
<sequence length="385" mass="40162">MSWLTSEQALAALKVQPQTLYANVSRGKIRAKPDPMDTRRSLYNGDDVRRLAGRHAGRRSAAAVAAETIFWGEPVLVSGLSTVAQGRLWYRGQDAARLAETATLEEIATLLWDAGGVHFGRAPHEAPPPAPAPANPLEAGLLALARRAGNDPPAQGRSGAVLCREAAGLVAEMAGAMLGAAAQTGGPLHRRVAAAWEAPAVEDLVRRALVLLADHELNASTFAARVTASTGAPVSASLLAGLATLAGPLHGGAAMGTRALVDAARRNGAVRAVRDWLAQGRPLPAFGHRLYPDGDPRAAALFARFQPDAVFTEIREAVEALTGEQPNIDFAVAALCDAHGLPASAPLTLFAVARSVGWTAHILEQTTKGTLIRPRAQYDGPPPAG</sequence>
<dbReference type="Gene3D" id="1.10.230.10">
    <property type="entry name" value="Cytochrome P450-Terp, domain 2"/>
    <property type="match status" value="1"/>
</dbReference>
<dbReference type="EC" id="2.3.3.16" evidence="3"/>
<evidence type="ECO:0000256" key="4">
    <source>
        <dbReference type="ARBA" id="ARBA00022679"/>
    </source>
</evidence>
<keyword evidence="5" id="KW-0012">Acyltransferase</keyword>
<dbReference type="EMBL" id="JAUSVK010000001">
    <property type="protein sequence ID" value="MDQ0395830.1"/>
    <property type="molecule type" value="Genomic_DNA"/>
</dbReference>
<dbReference type="PRINTS" id="PR00143">
    <property type="entry name" value="CITRTSNTHASE"/>
</dbReference>
<reference evidence="5 6" key="1">
    <citation type="submission" date="2023-07" db="EMBL/GenBank/DDBJ databases">
        <title>Genomic Encyclopedia of Type Strains, Phase IV (KMG-IV): sequencing the most valuable type-strain genomes for metagenomic binning, comparative biology and taxonomic classification.</title>
        <authorList>
            <person name="Goeker M."/>
        </authorList>
    </citation>
    <scope>NUCLEOTIDE SEQUENCE [LARGE SCALE GENOMIC DNA]</scope>
    <source>
        <strain evidence="5 6">DSM 5896</strain>
    </source>
</reference>
<evidence type="ECO:0000313" key="5">
    <source>
        <dbReference type="EMBL" id="MDQ0395830.1"/>
    </source>
</evidence>
<dbReference type="PANTHER" id="PTHR11739:SF4">
    <property type="entry name" value="CITRATE SYNTHASE, PEROXISOMAL"/>
    <property type="match status" value="1"/>
</dbReference>
<dbReference type="GO" id="GO:0036440">
    <property type="term" value="F:citrate synthase activity"/>
    <property type="evidence" value="ECO:0007669"/>
    <property type="project" value="UniProtKB-EC"/>
</dbReference>
<protein>
    <recommendedName>
        <fullName evidence="3">citrate synthase (unknown stereospecificity)</fullName>
        <ecNumber evidence="3">2.3.3.16</ecNumber>
    </recommendedName>
</protein>
<accession>A0ABU0FMI8</accession>
<proteinExistence type="inferred from homology"/>
<dbReference type="PANTHER" id="PTHR11739">
    <property type="entry name" value="CITRATE SYNTHASE"/>
    <property type="match status" value="1"/>
</dbReference>
<comment type="caution">
    <text evidence="5">The sequence shown here is derived from an EMBL/GenBank/DDBJ whole genome shotgun (WGS) entry which is preliminary data.</text>
</comment>
<organism evidence="5 6">
    <name type="scientific">Labrys monachus</name>
    <dbReference type="NCBI Taxonomy" id="217067"/>
    <lineage>
        <taxon>Bacteria</taxon>
        <taxon>Pseudomonadati</taxon>
        <taxon>Pseudomonadota</taxon>
        <taxon>Alphaproteobacteria</taxon>
        <taxon>Hyphomicrobiales</taxon>
        <taxon>Xanthobacteraceae</taxon>
        <taxon>Labrys</taxon>
    </lineage>
</organism>
<name>A0ABU0FMI8_9HYPH</name>
<dbReference type="InterPro" id="IPR016143">
    <property type="entry name" value="Citrate_synth-like_sm_a-sub"/>
</dbReference>
<dbReference type="SUPFAM" id="SSF48256">
    <property type="entry name" value="Citrate synthase"/>
    <property type="match status" value="1"/>
</dbReference>
<comment type="similarity">
    <text evidence="2">Belongs to the citrate synthase family.</text>
</comment>
<keyword evidence="6" id="KW-1185">Reference proteome</keyword>
<evidence type="ECO:0000256" key="3">
    <source>
        <dbReference type="ARBA" id="ARBA00012972"/>
    </source>
</evidence>
<dbReference type="CDD" id="cd06102">
    <property type="entry name" value="citrate_synt_like_2"/>
    <property type="match status" value="1"/>
</dbReference>
<dbReference type="Proteomes" id="UP001237448">
    <property type="component" value="Unassembled WGS sequence"/>
</dbReference>
<evidence type="ECO:0000256" key="2">
    <source>
        <dbReference type="ARBA" id="ARBA00010566"/>
    </source>
</evidence>
<gene>
    <name evidence="5" type="ORF">J3R73_005622</name>
</gene>
<comment type="pathway">
    <text evidence="1">Carbohydrate metabolism; tricarboxylic acid cycle; isocitrate from oxaloacetate: step 1/2.</text>
</comment>
<dbReference type="RefSeq" id="WP_307435123.1">
    <property type="nucleotide sequence ID" value="NZ_JAUSVK010000001.1"/>
</dbReference>
<evidence type="ECO:0000256" key="1">
    <source>
        <dbReference type="ARBA" id="ARBA00004751"/>
    </source>
</evidence>
<keyword evidence="4 5" id="KW-0808">Transferase</keyword>
<dbReference type="InterPro" id="IPR002020">
    <property type="entry name" value="Citrate_synthase"/>
</dbReference>